<keyword evidence="1" id="KW-0472">Membrane</keyword>
<protein>
    <submittedName>
        <fullName evidence="2">Uncharacterized protein</fullName>
    </submittedName>
</protein>
<dbReference type="Proteomes" id="UP000016927">
    <property type="component" value="Unassembled WGS sequence"/>
</dbReference>
<dbReference type="HOGENOM" id="CLU_1571107_0_0_1"/>
<proteinExistence type="predicted"/>
<name>R0KUC8_NOSB1</name>
<dbReference type="AlphaFoldDB" id="R0KUC8"/>
<dbReference type="VEuPathDB" id="MicrosporidiaDB:NBO_28g0055"/>
<reference evidence="2 3" key="1">
    <citation type="journal article" date="2013" name="BMC Genomics">
        <title>Comparative genomics of parasitic silkworm microsporidia reveal an association between genome expansion and host adaptation.</title>
        <authorList>
            <person name="Pan G."/>
            <person name="Xu J."/>
            <person name="Li T."/>
            <person name="Xia Q."/>
            <person name="Liu S.L."/>
            <person name="Zhang G."/>
            <person name="Li S."/>
            <person name="Li C."/>
            <person name="Liu H."/>
            <person name="Yang L."/>
            <person name="Liu T."/>
            <person name="Zhang X."/>
            <person name="Wu Z."/>
            <person name="Fan W."/>
            <person name="Dang X."/>
            <person name="Xiang H."/>
            <person name="Tao M."/>
            <person name="Li Y."/>
            <person name="Hu J."/>
            <person name="Li Z."/>
            <person name="Lin L."/>
            <person name="Luo J."/>
            <person name="Geng L."/>
            <person name="Wang L."/>
            <person name="Long M."/>
            <person name="Wan Y."/>
            <person name="He N."/>
            <person name="Zhang Z."/>
            <person name="Lu C."/>
            <person name="Keeling P.J."/>
            <person name="Wang J."/>
            <person name="Xiang Z."/>
            <person name="Zhou Z."/>
        </authorList>
    </citation>
    <scope>NUCLEOTIDE SEQUENCE [LARGE SCALE GENOMIC DNA]</scope>
    <source>
        <strain evidence="3">CQ1 / CVCC 102059</strain>
    </source>
</reference>
<gene>
    <name evidence="2" type="ORF">NBO_28g0055</name>
</gene>
<evidence type="ECO:0000256" key="1">
    <source>
        <dbReference type="SAM" id="Phobius"/>
    </source>
</evidence>
<keyword evidence="3" id="KW-1185">Reference proteome</keyword>
<sequence>MIFYGDCAILNLFYVILCVQSPFRRPIFDNQFGTHRILVPFQNETVITRVEIFEDDMKGDKNSFSLIYVNNKIKKTRNVLVIDINFIDKDCGKQYILYVLTNRNEEFYYEPFIYDKKTDSFTLTRLYGQKKLYVEYAPHICFGLVAGGALGALLYFFFKKLDL</sequence>
<accession>R0KUC8</accession>
<dbReference type="EMBL" id="KB908936">
    <property type="protein sequence ID" value="EOB14416.1"/>
    <property type="molecule type" value="Genomic_DNA"/>
</dbReference>
<evidence type="ECO:0000313" key="2">
    <source>
        <dbReference type="EMBL" id="EOB14416.1"/>
    </source>
</evidence>
<evidence type="ECO:0000313" key="3">
    <source>
        <dbReference type="Proteomes" id="UP000016927"/>
    </source>
</evidence>
<keyword evidence="1" id="KW-0812">Transmembrane</keyword>
<feature type="transmembrane region" description="Helical" evidence="1">
    <location>
        <begin position="136"/>
        <end position="158"/>
    </location>
</feature>
<keyword evidence="1" id="KW-1133">Transmembrane helix</keyword>
<organism evidence="2 3">
    <name type="scientific">Nosema bombycis (strain CQ1 / CVCC 102059)</name>
    <name type="common">Microsporidian parasite</name>
    <name type="synonym">Pebrine of silkworm</name>
    <dbReference type="NCBI Taxonomy" id="578461"/>
    <lineage>
        <taxon>Eukaryota</taxon>
        <taxon>Fungi</taxon>
        <taxon>Fungi incertae sedis</taxon>
        <taxon>Microsporidia</taxon>
        <taxon>Nosematidae</taxon>
        <taxon>Nosema</taxon>
    </lineage>
</organism>